<proteinExistence type="predicted"/>
<dbReference type="Proteomes" id="UP000050509">
    <property type="component" value="Unassembled WGS sequence"/>
</dbReference>
<dbReference type="AlphaFoldDB" id="A0A0P9D208"/>
<gene>
    <name evidence="1" type="ORF">SE17_12255</name>
</gene>
<accession>A0A0P9D208</accession>
<sequence>MLRVTIDTFSMNLIQHRYDITGGLRLDLEDVQGFPYCVVSHNIPERPLPEGEVWAKLHDGQADIVMQLIAAMRITPRMQAIIVEEAQQADHAARTTPKRQAPSPEALEAKRKRLVQIYLDGLIDEADYQRQLVQLQQQIADASMAQPTEQQPELEDVLTLLTDLPSLVAAATREELRDLIAPVIERVWVAPHAVQGVTPSPAFAGALRVIWRENDWEHEAHSASGSDSLDEVNRGCLTGFWHPLPPPLLSVDRVALAI</sequence>
<evidence type="ECO:0000313" key="1">
    <source>
        <dbReference type="EMBL" id="KPV52984.1"/>
    </source>
</evidence>
<dbReference type="EMBL" id="LJCR01000375">
    <property type="protein sequence ID" value="KPV52984.1"/>
    <property type="molecule type" value="Genomic_DNA"/>
</dbReference>
<comment type="caution">
    <text evidence="1">The sequence shown here is derived from an EMBL/GenBank/DDBJ whole genome shotgun (WGS) entry which is preliminary data.</text>
</comment>
<organism evidence="1 2">
    <name type="scientific">Kouleothrix aurantiaca</name>
    <dbReference type="NCBI Taxonomy" id="186479"/>
    <lineage>
        <taxon>Bacteria</taxon>
        <taxon>Bacillati</taxon>
        <taxon>Chloroflexota</taxon>
        <taxon>Chloroflexia</taxon>
        <taxon>Chloroflexales</taxon>
        <taxon>Roseiflexineae</taxon>
        <taxon>Roseiflexaceae</taxon>
        <taxon>Kouleothrix</taxon>
    </lineage>
</organism>
<keyword evidence="2" id="KW-1185">Reference proteome</keyword>
<evidence type="ECO:0000313" key="2">
    <source>
        <dbReference type="Proteomes" id="UP000050509"/>
    </source>
</evidence>
<reference evidence="1 2" key="1">
    <citation type="submission" date="2015-09" db="EMBL/GenBank/DDBJ databases">
        <title>Draft genome sequence of Kouleothrix aurantiaca JCM 19913.</title>
        <authorList>
            <person name="Hemp J."/>
        </authorList>
    </citation>
    <scope>NUCLEOTIDE SEQUENCE [LARGE SCALE GENOMIC DNA]</scope>
    <source>
        <strain evidence="1 2">COM-B</strain>
    </source>
</reference>
<name>A0A0P9D208_9CHLR</name>
<protein>
    <submittedName>
        <fullName evidence="1">Uncharacterized protein</fullName>
    </submittedName>
</protein>